<dbReference type="RefSeq" id="WP_092324875.1">
    <property type="nucleotide sequence ID" value="NZ_FNFU01000023.1"/>
</dbReference>
<reference evidence="1 2" key="1">
    <citation type="submission" date="2016-10" db="EMBL/GenBank/DDBJ databases">
        <authorList>
            <person name="de Groot N.N."/>
        </authorList>
    </citation>
    <scope>NUCLEOTIDE SEQUENCE [LARGE SCALE GENOMIC DNA]</scope>
    <source>
        <strain evidence="1 2">CGMCC 1.5382</strain>
    </source>
</reference>
<proteinExistence type="predicted"/>
<dbReference type="SUPFAM" id="SSF54593">
    <property type="entry name" value="Glyoxalase/Bleomycin resistance protein/Dihydroxybiphenyl dioxygenase"/>
    <property type="match status" value="1"/>
</dbReference>
<dbReference type="InterPro" id="IPR029068">
    <property type="entry name" value="Glyas_Bleomycin-R_OHBP_Dase"/>
</dbReference>
<dbReference type="EMBL" id="FNFU01000023">
    <property type="protein sequence ID" value="SDL03233.1"/>
    <property type="molecule type" value="Genomic_DNA"/>
</dbReference>
<evidence type="ECO:0000313" key="2">
    <source>
        <dbReference type="Proteomes" id="UP000198701"/>
    </source>
</evidence>
<dbReference type="Proteomes" id="UP000198701">
    <property type="component" value="Unassembled WGS sequence"/>
</dbReference>
<sequence>MTLALHHIVVDCEDAGRLAAFWSEVLGRAVREGADAASAFIPEGGPGEAGWLFFRVPEKKVAKNRMHVDFVAGDREAEVLRLVGLGATLVDDHDEWNTRWSVLQDPDGNEFCVVQGR</sequence>
<dbReference type="InterPro" id="IPR041581">
    <property type="entry name" value="Glyoxalase_6"/>
</dbReference>
<organism evidence="1 2">
    <name type="scientific">Cryobacterium psychrotolerans</name>
    <dbReference type="NCBI Taxonomy" id="386301"/>
    <lineage>
        <taxon>Bacteria</taxon>
        <taxon>Bacillati</taxon>
        <taxon>Actinomycetota</taxon>
        <taxon>Actinomycetes</taxon>
        <taxon>Micrococcales</taxon>
        <taxon>Microbacteriaceae</taxon>
        <taxon>Cryobacterium</taxon>
    </lineage>
</organism>
<dbReference type="OrthoDB" id="5524593at2"/>
<gene>
    <name evidence="1" type="ORF">SAMN05216282_12332</name>
</gene>
<dbReference type="PANTHER" id="PTHR35908:SF1">
    <property type="entry name" value="CONSERVED PROTEIN"/>
    <property type="match status" value="1"/>
</dbReference>
<dbReference type="InterPro" id="IPR037523">
    <property type="entry name" value="VOC_core"/>
</dbReference>
<keyword evidence="2" id="KW-1185">Reference proteome</keyword>
<dbReference type="PANTHER" id="PTHR35908">
    <property type="entry name" value="HYPOTHETICAL FUSION PROTEIN"/>
    <property type="match status" value="1"/>
</dbReference>
<name>A0A1G9GSI6_9MICO</name>
<dbReference type="GO" id="GO:0051213">
    <property type="term" value="F:dioxygenase activity"/>
    <property type="evidence" value="ECO:0007669"/>
    <property type="project" value="UniProtKB-KW"/>
</dbReference>
<protein>
    <submittedName>
        <fullName evidence="1">Glyoxalase/Bleomycin resistance protein/Dioxygenase superfamily protein</fullName>
    </submittedName>
</protein>
<accession>A0A1G9GSI6</accession>
<dbReference type="CDD" id="cd06587">
    <property type="entry name" value="VOC"/>
    <property type="match status" value="1"/>
</dbReference>
<evidence type="ECO:0000313" key="1">
    <source>
        <dbReference type="EMBL" id="SDL03233.1"/>
    </source>
</evidence>
<keyword evidence="1" id="KW-0560">Oxidoreductase</keyword>
<keyword evidence="1" id="KW-0223">Dioxygenase</keyword>
<dbReference type="Pfam" id="PF18029">
    <property type="entry name" value="Glyoxalase_6"/>
    <property type="match status" value="1"/>
</dbReference>
<dbReference type="PROSITE" id="PS51819">
    <property type="entry name" value="VOC"/>
    <property type="match status" value="1"/>
</dbReference>
<dbReference type="STRING" id="386301.SAMN05216282_12332"/>
<dbReference type="AlphaFoldDB" id="A0A1G9GSI6"/>
<dbReference type="Gene3D" id="3.10.180.10">
    <property type="entry name" value="2,3-Dihydroxybiphenyl 1,2-Dioxygenase, domain 1"/>
    <property type="match status" value="1"/>
</dbReference>